<protein>
    <submittedName>
        <fullName evidence="4">Glycosylase</fullName>
    </submittedName>
</protein>
<reference evidence="4" key="1">
    <citation type="submission" date="2021-03" db="EMBL/GenBank/DDBJ databases">
        <title>Antimicrobial resistance genes in bacteria isolated from Japanese honey, and their potential for conferring macrolide and lincosamide resistance in the American foulbrood pathogen Paenibacillus larvae.</title>
        <authorList>
            <person name="Okamoto M."/>
            <person name="Kumagai M."/>
            <person name="Kanamori H."/>
            <person name="Takamatsu D."/>
        </authorList>
    </citation>
    <scope>NUCLEOTIDE SEQUENCE</scope>
    <source>
        <strain evidence="4">J41TS4</strain>
    </source>
</reference>
<organism evidence="4 5">
    <name type="scientific">Paenibacillus apis</name>
    <dbReference type="NCBI Taxonomy" id="1792174"/>
    <lineage>
        <taxon>Bacteria</taxon>
        <taxon>Bacillati</taxon>
        <taxon>Bacillota</taxon>
        <taxon>Bacilli</taxon>
        <taxon>Bacillales</taxon>
        <taxon>Paenibacillaceae</taxon>
        <taxon>Paenibacillus</taxon>
    </lineage>
</organism>
<dbReference type="Proteomes" id="UP000678895">
    <property type="component" value="Unassembled WGS sequence"/>
</dbReference>
<evidence type="ECO:0000256" key="3">
    <source>
        <dbReference type="ARBA" id="ARBA00024356"/>
    </source>
</evidence>
<evidence type="ECO:0000313" key="5">
    <source>
        <dbReference type="Proteomes" id="UP000678895"/>
    </source>
</evidence>
<sequence length="349" mass="38854">MFMESSMDPLRSAPVVRRYAGNPVLAPHQVPYGPAMVFNAGVAKYEGRYVMVFRNDYGDASIEQVAPGHTTNLGLAFSRDGIHWDVQPKPCWQWHDEETVRVYDPRLTVIDGKVYVCFAVDTRHGLRGGIASTEDFETFDVLSLSVPDNRNMVLFPEKVNGRYVRLERPMPVYSRGGRDRFDIWLSSSPDLIYWGQASLVLGVEDVGFANDKIGPGAPPIRTQHGWLTTFHAVEIDPQRGKNGWEAAWTKRYSAGLMLLDADDPSRVVGRYDGPLLAPEAPYETAGGFRNDVIFPGGMILEDNGEVKIYYGAADTVECLATAHVDDLVRLCLEGSKQAEAGSERRPLER</sequence>
<comment type="similarity">
    <text evidence="3">Belongs to the glycosyl hydrolase 130 family.</text>
</comment>
<name>A0A920CM66_9BACL</name>
<accession>A0A920CM66</accession>
<keyword evidence="1" id="KW-0328">Glycosyltransferase</keyword>
<evidence type="ECO:0000256" key="1">
    <source>
        <dbReference type="ARBA" id="ARBA00022676"/>
    </source>
</evidence>
<keyword evidence="5" id="KW-1185">Reference proteome</keyword>
<dbReference type="PANTHER" id="PTHR34106:SF1">
    <property type="entry name" value="1,4-BETA-MANNOSYL-N-ACETYLGLUCOSAMINE PHOSPHORYLASE"/>
    <property type="match status" value="1"/>
</dbReference>
<dbReference type="Pfam" id="PF04041">
    <property type="entry name" value="Glyco_hydro_130"/>
    <property type="match status" value="1"/>
</dbReference>
<dbReference type="PIRSF" id="PIRSF016202">
    <property type="entry name" value="PH1107"/>
    <property type="match status" value="1"/>
</dbReference>
<dbReference type="GO" id="GO:0016757">
    <property type="term" value="F:glycosyltransferase activity"/>
    <property type="evidence" value="ECO:0007669"/>
    <property type="project" value="UniProtKB-KW"/>
</dbReference>
<evidence type="ECO:0000256" key="2">
    <source>
        <dbReference type="ARBA" id="ARBA00022679"/>
    </source>
</evidence>
<keyword evidence="2" id="KW-0808">Transferase</keyword>
<evidence type="ECO:0000313" key="4">
    <source>
        <dbReference type="EMBL" id="GIO44140.1"/>
    </source>
</evidence>
<dbReference type="InterPro" id="IPR023296">
    <property type="entry name" value="Glyco_hydro_beta-prop_sf"/>
</dbReference>
<gene>
    <name evidence="4" type="ORF">J41TS4_38980</name>
</gene>
<dbReference type="EMBL" id="BORS01000015">
    <property type="protein sequence ID" value="GIO44140.1"/>
    <property type="molecule type" value="Genomic_DNA"/>
</dbReference>
<dbReference type="Gene3D" id="2.115.10.20">
    <property type="entry name" value="Glycosyl hydrolase domain, family 43"/>
    <property type="match status" value="1"/>
</dbReference>
<dbReference type="InterPro" id="IPR007184">
    <property type="entry name" value="Mannoside_phosphorylase"/>
</dbReference>
<dbReference type="AlphaFoldDB" id="A0A920CM66"/>
<proteinExistence type="inferred from homology"/>
<dbReference type="PANTHER" id="PTHR34106">
    <property type="entry name" value="GLYCOSIDASE"/>
    <property type="match status" value="1"/>
</dbReference>
<dbReference type="CDD" id="cd08993">
    <property type="entry name" value="GH130"/>
    <property type="match status" value="1"/>
</dbReference>
<comment type="caution">
    <text evidence="4">The sequence shown here is derived from an EMBL/GenBank/DDBJ whole genome shotgun (WGS) entry which is preliminary data.</text>
</comment>
<dbReference type="SUPFAM" id="SSF75005">
    <property type="entry name" value="Arabinanase/levansucrase/invertase"/>
    <property type="match status" value="1"/>
</dbReference>